<keyword evidence="3" id="KW-1185">Reference proteome</keyword>
<feature type="compositionally biased region" description="Polar residues" evidence="1">
    <location>
        <begin position="1"/>
        <end position="14"/>
    </location>
</feature>
<evidence type="ECO:0000313" key="3">
    <source>
        <dbReference type="Proteomes" id="UP000037904"/>
    </source>
</evidence>
<gene>
    <name evidence="2" type="ORF">FLAG1_07830</name>
</gene>
<accession>A0A0N0DD84</accession>
<dbReference type="Proteomes" id="UP000037904">
    <property type="component" value="Unassembled WGS sequence"/>
</dbReference>
<proteinExistence type="predicted"/>
<dbReference type="AlphaFoldDB" id="A0A0N0DD84"/>
<comment type="caution">
    <text evidence="2">The sequence shown here is derived from an EMBL/GenBank/DDBJ whole genome shotgun (WGS) entry which is preliminary data.</text>
</comment>
<feature type="compositionally biased region" description="Low complexity" evidence="1">
    <location>
        <begin position="15"/>
        <end position="93"/>
    </location>
</feature>
<evidence type="ECO:0000313" key="2">
    <source>
        <dbReference type="EMBL" id="KPA39315.1"/>
    </source>
</evidence>
<name>A0A0N0DD84_FUSLA</name>
<feature type="region of interest" description="Disordered" evidence="1">
    <location>
        <begin position="1"/>
        <end position="93"/>
    </location>
</feature>
<feature type="region of interest" description="Disordered" evidence="1">
    <location>
        <begin position="300"/>
        <end position="319"/>
    </location>
</feature>
<protein>
    <submittedName>
        <fullName evidence="2">Peptidase s8 and s53 subtilisin kexin sedolisin</fullName>
    </submittedName>
</protein>
<sequence length="319" mass="33751">MTNVSLSQARSSSFTTHLSSTDVSSSSKSSLEPSSSTVLSTDSTATTGGTFTETSTEETTASISTTSLTEESETSTQLETTTTATTTAEETTTTAEEITTIATTTIGCDSVVALTTVALPNPTPIFTDNLDHDDDFVAIALPFNVANSGQSTVYVSTNGVLSVGSGADAFNNEGLPSTDLPSVAICAYWDDLYLKRSRGDTVVYEVFDGQNGMQATFEWVIGRFANTGPFHFTATIYEDYPDVFRFRYYITPEKGSSATTGAQNRDSGKTNQVSFNDAGSAQDGTSVYININGITEKGPFDNTECGKADTSDNSSLFAD</sequence>
<dbReference type="OrthoDB" id="3563678at2759"/>
<evidence type="ECO:0000256" key="1">
    <source>
        <dbReference type="SAM" id="MobiDB-lite"/>
    </source>
</evidence>
<reference evidence="2 3" key="1">
    <citation type="submission" date="2015-04" db="EMBL/GenBank/DDBJ databases">
        <title>The draft genome sequence of Fusarium langsethiae, a T-2/HT-2 mycotoxin producer.</title>
        <authorList>
            <person name="Lysoe E."/>
            <person name="Divon H.H."/>
            <person name="Terzi V."/>
            <person name="Orru L."/>
            <person name="Lamontanara A."/>
            <person name="Kolseth A.-K."/>
            <person name="Frandsen R.J."/>
            <person name="Nielsen K."/>
            <person name="Thrane U."/>
        </authorList>
    </citation>
    <scope>NUCLEOTIDE SEQUENCE [LARGE SCALE GENOMIC DNA]</scope>
    <source>
        <strain evidence="2 3">Fl201059</strain>
    </source>
</reference>
<organism evidence="2 3">
    <name type="scientific">Fusarium langsethiae</name>
    <dbReference type="NCBI Taxonomy" id="179993"/>
    <lineage>
        <taxon>Eukaryota</taxon>
        <taxon>Fungi</taxon>
        <taxon>Dikarya</taxon>
        <taxon>Ascomycota</taxon>
        <taxon>Pezizomycotina</taxon>
        <taxon>Sordariomycetes</taxon>
        <taxon>Hypocreomycetidae</taxon>
        <taxon>Hypocreales</taxon>
        <taxon>Nectriaceae</taxon>
        <taxon>Fusarium</taxon>
    </lineage>
</organism>
<dbReference type="EMBL" id="JXCE01000203">
    <property type="protein sequence ID" value="KPA39315.1"/>
    <property type="molecule type" value="Genomic_DNA"/>
</dbReference>
<feature type="region of interest" description="Disordered" evidence="1">
    <location>
        <begin position="255"/>
        <end position="279"/>
    </location>
</feature>